<dbReference type="Proteomes" id="UP000220639">
    <property type="component" value="Unassembled WGS sequence"/>
</dbReference>
<evidence type="ECO:0000313" key="2">
    <source>
        <dbReference type="Proteomes" id="UP000220639"/>
    </source>
</evidence>
<gene>
    <name evidence="1" type="ORF">KOSB73_220084</name>
</gene>
<dbReference type="AlphaFoldDB" id="A0A285AZ73"/>
<dbReference type="EMBL" id="FZTC01000015">
    <property type="protein sequence ID" value="SNU33965.1"/>
    <property type="molecule type" value="Genomic_DNA"/>
</dbReference>
<protein>
    <submittedName>
        <fullName evidence="1">Uncharacterized protein</fullName>
    </submittedName>
</protein>
<sequence>MLFKYRKSSFSNAYVVVLRIDLLTSL</sequence>
<organism evidence="1 2">
    <name type="scientific">Klebsiella grimontii</name>
    <dbReference type="NCBI Taxonomy" id="2058152"/>
    <lineage>
        <taxon>Bacteria</taxon>
        <taxon>Pseudomonadati</taxon>
        <taxon>Pseudomonadota</taxon>
        <taxon>Gammaproteobacteria</taxon>
        <taxon>Enterobacterales</taxon>
        <taxon>Enterobacteriaceae</taxon>
        <taxon>Klebsiella/Raoultella group</taxon>
        <taxon>Klebsiella</taxon>
    </lineage>
</organism>
<name>A0A285AZ73_9ENTR</name>
<accession>A0A285AZ73</accession>
<reference evidence="2" key="1">
    <citation type="submission" date="2017-08" db="EMBL/GenBank/DDBJ databases">
        <authorList>
            <person name="Brisse S."/>
        </authorList>
    </citation>
    <scope>NUCLEOTIDE SEQUENCE [LARGE SCALE GENOMIC DNA]</scope>
    <source>
        <strain evidence="2">06D021</strain>
    </source>
</reference>
<proteinExistence type="predicted"/>
<evidence type="ECO:0000313" key="1">
    <source>
        <dbReference type="EMBL" id="SNU33965.1"/>
    </source>
</evidence>